<sequence length="231" mass="26065">MRTLFKRVRASARSPAWTALYNSFSVSDNSPFILKLGKAETFLQKAINPPSPEALFLSIQFLQTLKALDEGEGLTPLGYHLAKLPLEPQTGKMIIMASIFSCLDPILTVAASLSFKDAFVVPLGKEKLVDEVKGRFAGDTKSDHMMLIHGKEKLVDEVKGRFAGDTKSDHMMLIHQWEEAVHHRNDDSFCFENFLSKNTLKIEDCQHVVSGDHGGNLERHLQRRHKEEYDK</sequence>
<protein>
    <submittedName>
        <fullName evidence="1">Uncharacterized protein</fullName>
    </submittedName>
</protein>
<comment type="caution">
    <text evidence="1">The sequence shown here is derived from an EMBL/GenBank/DDBJ whole genome shotgun (WGS) entry which is preliminary data.</text>
</comment>
<accession>A0AC60Q2V3</accession>
<keyword evidence="2" id="KW-1185">Reference proteome</keyword>
<gene>
    <name evidence="1" type="ORF">HPB47_025199</name>
</gene>
<dbReference type="EMBL" id="JABSTQ010009592">
    <property type="protein sequence ID" value="KAG0427775.1"/>
    <property type="molecule type" value="Genomic_DNA"/>
</dbReference>
<evidence type="ECO:0000313" key="1">
    <source>
        <dbReference type="EMBL" id="KAG0427775.1"/>
    </source>
</evidence>
<organism evidence="1 2">
    <name type="scientific">Ixodes persulcatus</name>
    <name type="common">Taiga tick</name>
    <dbReference type="NCBI Taxonomy" id="34615"/>
    <lineage>
        <taxon>Eukaryota</taxon>
        <taxon>Metazoa</taxon>
        <taxon>Ecdysozoa</taxon>
        <taxon>Arthropoda</taxon>
        <taxon>Chelicerata</taxon>
        <taxon>Arachnida</taxon>
        <taxon>Acari</taxon>
        <taxon>Parasitiformes</taxon>
        <taxon>Ixodida</taxon>
        <taxon>Ixodoidea</taxon>
        <taxon>Ixodidae</taxon>
        <taxon>Ixodinae</taxon>
        <taxon>Ixodes</taxon>
    </lineage>
</organism>
<proteinExistence type="predicted"/>
<dbReference type="Proteomes" id="UP000805193">
    <property type="component" value="Unassembled WGS sequence"/>
</dbReference>
<name>A0AC60Q2V3_IXOPE</name>
<evidence type="ECO:0000313" key="2">
    <source>
        <dbReference type="Proteomes" id="UP000805193"/>
    </source>
</evidence>
<reference evidence="1 2" key="1">
    <citation type="journal article" date="2020" name="Cell">
        <title>Large-Scale Comparative Analyses of Tick Genomes Elucidate Their Genetic Diversity and Vector Capacities.</title>
        <authorList>
            <consortium name="Tick Genome and Microbiome Consortium (TIGMIC)"/>
            <person name="Jia N."/>
            <person name="Wang J."/>
            <person name="Shi W."/>
            <person name="Du L."/>
            <person name="Sun Y."/>
            <person name="Zhan W."/>
            <person name="Jiang J.F."/>
            <person name="Wang Q."/>
            <person name="Zhang B."/>
            <person name="Ji P."/>
            <person name="Bell-Sakyi L."/>
            <person name="Cui X.M."/>
            <person name="Yuan T.T."/>
            <person name="Jiang B.G."/>
            <person name="Yang W.F."/>
            <person name="Lam T.T."/>
            <person name="Chang Q.C."/>
            <person name="Ding S.J."/>
            <person name="Wang X.J."/>
            <person name="Zhu J.G."/>
            <person name="Ruan X.D."/>
            <person name="Zhao L."/>
            <person name="Wei J.T."/>
            <person name="Ye R.Z."/>
            <person name="Que T.C."/>
            <person name="Du C.H."/>
            <person name="Zhou Y.H."/>
            <person name="Cheng J.X."/>
            <person name="Dai P.F."/>
            <person name="Guo W.B."/>
            <person name="Han X.H."/>
            <person name="Huang E.J."/>
            <person name="Li L.F."/>
            <person name="Wei W."/>
            <person name="Gao Y.C."/>
            <person name="Liu J.Z."/>
            <person name="Shao H.Z."/>
            <person name="Wang X."/>
            <person name="Wang C.C."/>
            <person name="Yang T.C."/>
            <person name="Huo Q.B."/>
            <person name="Li W."/>
            <person name="Chen H.Y."/>
            <person name="Chen S.E."/>
            <person name="Zhou L.G."/>
            <person name="Ni X.B."/>
            <person name="Tian J.H."/>
            <person name="Sheng Y."/>
            <person name="Liu T."/>
            <person name="Pan Y.S."/>
            <person name="Xia L.Y."/>
            <person name="Li J."/>
            <person name="Zhao F."/>
            <person name="Cao W.C."/>
        </authorList>
    </citation>
    <scope>NUCLEOTIDE SEQUENCE [LARGE SCALE GENOMIC DNA]</scope>
    <source>
        <strain evidence="1">Iper-2018</strain>
    </source>
</reference>